<accession>A0A6S5IK48</accession>
<name>A0A6S5IK48_AERCA</name>
<dbReference type="AlphaFoldDB" id="A0A6S5IK48"/>
<sequence length="71" mass="7922">MTPNETRVNPIGTQGQGRAHSKQQWQTQIQLMASTPGEMPYERNAARATTSVKHAIVLRAARRHKQGEKQG</sequence>
<evidence type="ECO:0000313" key="3">
    <source>
        <dbReference type="Proteomes" id="UP000515756"/>
    </source>
</evidence>
<gene>
    <name evidence="2" type="ORF">WP2W18E01_13800</name>
</gene>
<protein>
    <submittedName>
        <fullName evidence="2">Uncharacterized protein</fullName>
    </submittedName>
</protein>
<feature type="compositionally biased region" description="Polar residues" evidence="1">
    <location>
        <begin position="1"/>
        <end position="13"/>
    </location>
</feature>
<reference evidence="2 3" key="1">
    <citation type="submission" date="2019-12" db="EMBL/GenBank/DDBJ databases">
        <title>complete genome sequences of Aeromonas caviae str. WP2-W18-ESBL-01 isolated from wastewater treatment plant effluent.</title>
        <authorList>
            <person name="Sekizuka T."/>
            <person name="Itokawa K."/>
            <person name="Yatsu K."/>
            <person name="Inamine Y."/>
            <person name="Kuroda M."/>
        </authorList>
    </citation>
    <scope>NUCLEOTIDE SEQUENCE [LARGE SCALE GENOMIC DNA]</scope>
    <source>
        <strain evidence="2 3">WP2-W18-ESBL-01</strain>
    </source>
</reference>
<dbReference type="EMBL" id="AP021927">
    <property type="protein sequence ID" value="BBQ29798.1"/>
    <property type="molecule type" value="Genomic_DNA"/>
</dbReference>
<organism evidence="2 3">
    <name type="scientific">Aeromonas caviae</name>
    <name type="common">Aeromonas punctata</name>
    <dbReference type="NCBI Taxonomy" id="648"/>
    <lineage>
        <taxon>Bacteria</taxon>
        <taxon>Pseudomonadati</taxon>
        <taxon>Pseudomonadota</taxon>
        <taxon>Gammaproteobacteria</taxon>
        <taxon>Aeromonadales</taxon>
        <taxon>Aeromonadaceae</taxon>
        <taxon>Aeromonas</taxon>
    </lineage>
</organism>
<evidence type="ECO:0000256" key="1">
    <source>
        <dbReference type="SAM" id="MobiDB-lite"/>
    </source>
</evidence>
<feature type="region of interest" description="Disordered" evidence="1">
    <location>
        <begin position="1"/>
        <end position="23"/>
    </location>
</feature>
<evidence type="ECO:0000313" key="2">
    <source>
        <dbReference type="EMBL" id="BBQ29798.1"/>
    </source>
</evidence>
<proteinExistence type="predicted"/>
<dbReference type="Proteomes" id="UP000515756">
    <property type="component" value="Chromosome"/>
</dbReference>